<dbReference type="HOGENOM" id="CLU_024336_2_0_11"/>
<gene>
    <name evidence="6" type="ordered locus">Snas_5720</name>
</gene>
<keyword evidence="3" id="KW-0378">Hydrolase</keyword>
<dbReference type="Proteomes" id="UP000000844">
    <property type="component" value="Chromosome"/>
</dbReference>
<reference evidence="6 7" key="1">
    <citation type="journal article" date="2009" name="Stand. Genomic Sci.">
        <title>Complete genome sequence of Stackebrandtia nassauensis type strain (LLR-40K-21).</title>
        <authorList>
            <person name="Munk C."/>
            <person name="Lapidus A."/>
            <person name="Copeland A."/>
            <person name="Jando M."/>
            <person name="Mayilraj S."/>
            <person name="Glavina Del Rio T."/>
            <person name="Nolan M."/>
            <person name="Chen F."/>
            <person name="Lucas S."/>
            <person name="Tice H."/>
            <person name="Cheng J.F."/>
            <person name="Han C."/>
            <person name="Detter J.C."/>
            <person name="Bruce D."/>
            <person name="Goodwin L."/>
            <person name="Chain P."/>
            <person name="Pitluck S."/>
            <person name="Goker M."/>
            <person name="Ovchinikova G."/>
            <person name="Pati A."/>
            <person name="Ivanova N."/>
            <person name="Mavromatis K."/>
            <person name="Chen A."/>
            <person name="Palaniappan K."/>
            <person name="Land M."/>
            <person name="Hauser L."/>
            <person name="Chang Y.J."/>
            <person name="Jeffries C.D."/>
            <person name="Bristow J."/>
            <person name="Eisen J.A."/>
            <person name="Markowitz V."/>
            <person name="Hugenholtz P."/>
            <person name="Kyrpides N.C."/>
            <person name="Klenk H.P."/>
        </authorList>
    </citation>
    <scope>NUCLEOTIDE SEQUENCE [LARGE SCALE GENOMIC DNA]</scope>
    <source>
        <strain evidence="7">DSM 44728 / CIP 108903 / NRRL B-16338 / NBRC 102104 / LLR-40K-21</strain>
    </source>
</reference>
<proteinExistence type="inferred from homology"/>
<dbReference type="RefSeq" id="WP_013020921.1">
    <property type="nucleotide sequence ID" value="NC_013947.1"/>
</dbReference>
<keyword evidence="7" id="KW-1185">Reference proteome</keyword>
<dbReference type="InterPro" id="IPR007484">
    <property type="entry name" value="Peptidase_M28"/>
</dbReference>
<dbReference type="GO" id="GO:0006508">
    <property type="term" value="P:proteolysis"/>
    <property type="evidence" value="ECO:0007669"/>
    <property type="project" value="InterPro"/>
</dbReference>
<evidence type="ECO:0000313" key="6">
    <source>
        <dbReference type="EMBL" id="ADD45350.1"/>
    </source>
</evidence>
<dbReference type="eggNOG" id="COG2234">
    <property type="taxonomic scope" value="Bacteria"/>
</dbReference>
<sequence length="313" mass="32659">MSRTRSLLAIGVGLVTAVGLVFAAPALASPVQAEQSNKAAPDISVDNVKAHLQELQNIADANGGNRSAGTEGYTASADYVATKLTEAGFEVEKQTCESCTSPDPNIIADWPGGDEQATIMLGGHLDGVSAGPGINDNGSGSAALLEVALQLAEAKPELTKHVRFGWWADEEQGLNGSAYYVQNGGADGVEAYLNFDMIGSTNAGYFLDGDAKYTEALGAHLKELNIETENTGECCSDEMSFEDAGIPVAGLFTGAGAQMTAEQAEKWGGKAGESYDPCYHDSCDSYPDNINTEALDRMTDSIAVGLWQLAVSA</sequence>
<protein>
    <submittedName>
        <fullName evidence="6">Peptidase M28</fullName>
    </submittedName>
</protein>
<dbReference type="MEROPS" id="M28.003"/>
<dbReference type="Gene3D" id="3.40.630.10">
    <property type="entry name" value="Zn peptidases"/>
    <property type="match status" value="1"/>
</dbReference>
<comment type="similarity">
    <text evidence="1">Belongs to the peptidase M28 family. M28A subfamily.</text>
</comment>
<dbReference type="GO" id="GO:0046872">
    <property type="term" value="F:metal ion binding"/>
    <property type="evidence" value="ECO:0007669"/>
    <property type="project" value="UniProtKB-KW"/>
</dbReference>
<name>D3PY21_STANL</name>
<dbReference type="PANTHER" id="PTHR12147:SF26">
    <property type="entry name" value="PEPTIDASE M28 DOMAIN-CONTAINING PROTEIN"/>
    <property type="match status" value="1"/>
</dbReference>
<evidence type="ECO:0000313" key="7">
    <source>
        <dbReference type="Proteomes" id="UP000000844"/>
    </source>
</evidence>
<evidence type="ECO:0000256" key="2">
    <source>
        <dbReference type="ARBA" id="ARBA00022723"/>
    </source>
</evidence>
<dbReference type="KEGG" id="sna:Snas_5720"/>
<feature type="domain" description="Peptidase M28" evidence="5">
    <location>
        <begin position="105"/>
        <end position="303"/>
    </location>
</feature>
<evidence type="ECO:0000256" key="4">
    <source>
        <dbReference type="SAM" id="SignalP"/>
    </source>
</evidence>
<feature type="chain" id="PRO_5038783843" evidence="4">
    <location>
        <begin position="24"/>
        <end position="313"/>
    </location>
</feature>
<dbReference type="STRING" id="446470.Snas_5720"/>
<dbReference type="FunFam" id="3.40.630.10:FF:000066">
    <property type="entry name" value="M28 family peptidase"/>
    <property type="match status" value="1"/>
</dbReference>
<keyword evidence="4" id="KW-0732">Signal</keyword>
<organism evidence="6 7">
    <name type="scientific">Stackebrandtia nassauensis (strain DSM 44728 / CIP 108903 / NRRL B-16338 / NBRC 102104 / LLR-40K-21)</name>
    <dbReference type="NCBI Taxonomy" id="446470"/>
    <lineage>
        <taxon>Bacteria</taxon>
        <taxon>Bacillati</taxon>
        <taxon>Actinomycetota</taxon>
        <taxon>Actinomycetes</taxon>
        <taxon>Glycomycetales</taxon>
        <taxon>Glycomycetaceae</taxon>
        <taxon>Stackebrandtia</taxon>
    </lineage>
</organism>
<dbReference type="SUPFAM" id="SSF53187">
    <property type="entry name" value="Zn-dependent exopeptidases"/>
    <property type="match status" value="1"/>
</dbReference>
<dbReference type="Pfam" id="PF04389">
    <property type="entry name" value="Peptidase_M28"/>
    <property type="match status" value="1"/>
</dbReference>
<feature type="signal peptide" evidence="4">
    <location>
        <begin position="1"/>
        <end position="23"/>
    </location>
</feature>
<evidence type="ECO:0000259" key="5">
    <source>
        <dbReference type="Pfam" id="PF04389"/>
    </source>
</evidence>
<dbReference type="AlphaFoldDB" id="D3PY21"/>
<evidence type="ECO:0000256" key="1">
    <source>
        <dbReference type="ARBA" id="ARBA00005957"/>
    </source>
</evidence>
<dbReference type="PANTHER" id="PTHR12147">
    <property type="entry name" value="METALLOPEPTIDASE M28 FAMILY MEMBER"/>
    <property type="match status" value="1"/>
</dbReference>
<accession>D3PY21</accession>
<dbReference type="EMBL" id="CP001778">
    <property type="protein sequence ID" value="ADD45350.1"/>
    <property type="molecule type" value="Genomic_DNA"/>
</dbReference>
<keyword evidence="2" id="KW-0479">Metal-binding</keyword>
<evidence type="ECO:0000256" key="3">
    <source>
        <dbReference type="ARBA" id="ARBA00022801"/>
    </source>
</evidence>
<dbReference type="InterPro" id="IPR045175">
    <property type="entry name" value="M28_fam"/>
</dbReference>
<dbReference type="GO" id="GO:0008235">
    <property type="term" value="F:metalloexopeptidase activity"/>
    <property type="evidence" value="ECO:0007669"/>
    <property type="project" value="InterPro"/>
</dbReference>